<evidence type="ECO:0000256" key="2">
    <source>
        <dbReference type="SAM" id="MobiDB-lite"/>
    </source>
</evidence>
<dbReference type="Pfam" id="PF21864">
    <property type="entry name" value="MORF_dom"/>
    <property type="match status" value="1"/>
</dbReference>
<accession>A0A9D4ZV69</accession>
<proteinExistence type="predicted"/>
<dbReference type="Gene3D" id="1.50.10.20">
    <property type="match status" value="1"/>
</dbReference>
<feature type="domain" description="MORF/ORRM1/DAG-like MORF" evidence="4">
    <location>
        <begin position="187"/>
        <end position="220"/>
    </location>
</feature>
<evidence type="ECO:0000259" key="3">
    <source>
        <dbReference type="Pfam" id="PF13243"/>
    </source>
</evidence>
<dbReference type="GO" id="GO:0005811">
    <property type="term" value="C:lipid droplet"/>
    <property type="evidence" value="ECO:0007669"/>
    <property type="project" value="InterPro"/>
</dbReference>
<feature type="compositionally biased region" description="Polar residues" evidence="2">
    <location>
        <begin position="418"/>
        <end position="434"/>
    </location>
</feature>
<keyword evidence="1" id="KW-0677">Repeat</keyword>
<dbReference type="PANTHER" id="PTHR11764">
    <property type="entry name" value="TERPENE CYCLASE/MUTASE FAMILY MEMBER"/>
    <property type="match status" value="1"/>
</dbReference>
<dbReference type="EMBL" id="JAMSHJ010000007">
    <property type="protein sequence ID" value="KAI5386872.1"/>
    <property type="molecule type" value="Genomic_DNA"/>
</dbReference>
<feature type="region of interest" description="Disordered" evidence="2">
    <location>
        <begin position="387"/>
        <end position="447"/>
    </location>
</feature>
<gene>
    <name evidence="5" type="ORF">KIW84_073136</name>
</gene>
<dbReference type="PANTHER" id="PTHR11764:SF44">
    <property type="entry name" value="LANOSTEROL SYNTHASE"/>
    <property type="match status" value="1"/>
</dbReference>
<keyword evidence="6" id="KW-1185">Reference proteome</keyword>
<dbReference type="Gramene" id="Psat07G0313600-T1">
    <property type="protein sequence ID" value="KAI5386872.1"/>
    <property type="gene ID" value="KIW84_073136"/>
</dbReference>
<dbReference type="InterPro" id="IPR054059">
    <property type="entry name" value="MORF/ORRM1/DAG-like_MORF"/>
</dbReference>
<reference evidence="5 6" key="1">
    <citation type="journal article" date="2022" name="Nat. Genet.">
        <title>Improved pea reference genome and pan-genome highlight genomic features and evolutionary characteristics.</title>
        <authorList>
            <person name="Yang T."/>
            <person name="Liu R."/>
            <person name="Luo Y."/>
            <person name="Hu S."/>
            <person name="Wang D."/>
            <person name="Wang C."/>
            <person name="Pandey M.K."/>
            <person name="Ge S."/>
            <person name="Xu Q."/>
            <person name="Li N."/>
            <person name="Li G."/>
            <person name="Huang Y."/>
            <person name="Saxena R.K."/>
            <person name="Ji Y."/>
            <person name="Li M."/>
            <person name="Yan X."/>
            <person name="He Y."/>
            <person name="Liu Y."/>
            <person name="Wang X."/>
            <person name="Xiang C."/>
            <person name="Varshney R.K."/>
            <person name="Ding H."/>
            <person name="Gao S."/>
            <person name="Zong X."/>
        </authorList>
    </citation>
    <scope>NUCLEOTIDE SEQUENCE [LARGE SCALE GENOMIC DNA]</scope>
    <source>
        <strain evidence="5 6">cv. Zhongwan 6</strain>
    </source>
</reference>
<dbReference type="InterPro" id="IPR027267">
    <property type="entry name" value="AH/BAR_dom_sf"/>
</dbReference>
<dbReference type="SUPFAM" id="SSF48239">
    <property type="entry name" value="Terpenoid cyclases/Protein prenyltransferases"/>
    <property type="match status" value="1"/>
</dbReference>
<organism evidence="5 6">
    <name type="scientific">Pisum sativum</name>
    <name type="common">Garden pea</name>
    <name type="synonym">Lathyrus oleraceus</name>
    <dbReference type="NCBI Taxonomy" id="3888"/>
    <lineage>
        <taxon>Eukaryota</taxon>
        <taxon>Viridiplantae</taxon>
        <taxon>Streptophyta</taxon>
        <taxon>Embryophyta</taxon>
        <taxon>Tracheophyta</taxon>
        <taxon>Spermatophyta</taxon>
        <taxon>Magnoliopsida</taxon>
        <taxon>eudicotyledons</taxon>
        <taxon>Gunneridae</taxon>
        <taxon>Pentapetalae</taxon>
        <taxon>rosids</taxon>
        <taxon>fabids</taxon>
        <taxon>Fabales</taxon>
        <taxon>Fabaceae</taxon>
        <taxon>Papilionoideae</taxon>
        <taxon>50 kb inversion clade</taxon>
        <taxon>NPAAA clade</taxon>
        <taxon>Hologalegina</taxon>
        <taxon>IRL clade</taxon>
        <taxon>Fabeae</taxon>
        <taxon>Lathyrus</taxon>
    </lineage>
</organism>
<name>A0A9D4ZV69_PEA</name>
<evidence type="ECO:0000313" key="6">
    <source>
        <dbReference type="Proteomes" id="UP001058974"/>
    </source>
</evidence>
<dbReference type="InterPro" id="IPR032696">
    <property type="entry name" value="SQ_cyclase_C"/>
</dbReference>
<evidence type="ECO:0000259" key="4">
    <source>
        <dbReference type="Pfam" id="PF21864"/>
    </source>
</evidence>
<protein>
    <submittedName>
        <fullName evidence="5">SH3 domain-containing protein 3</fullName>
    </submittedName>
</protein>
<dbReference type="GO" id="GO:0031559">
    <property type="term" value="F:oxidosqualene cyclase activity"/>
    <property type="evidence" value="ECO:0007669"/>
    <property type="project" value="UniProtKB-ARBA"/>
</dbReference>
<feature type="compositionally biased region" description="Basic and acidic residues" evidence="2">
    <location>
        <begin position="401"/>
        <end position="417"/>
    </location>
</feature>
<sequence length="447" mass="50301">MEGFEVLLRRIRRPEHHDDNKGPAIVIAGIAIFRKVVGLSQLKTMAAILLSNLSFETVGNAMETEQFCDAVNFILSLQNRNGGFASYELTRSYAWLEKLNPTETFEDIAIDYQYVECTSAAIQSLTLFAQRYPRHRKVEIETCIAKAADFIESIQLADGSWFGLVWIMGSMLYIWDMVWNKWAYRCSEEEAKKKIYSVSTTTYTGFGALVSEELSYKLKEETESFTLLRLGSLVKQASKLRDQVAKQQQAVIKQFSGSGYESSDVVVIDEVELQRHQHMEKLYRATRAGRDFQKEIVKAAETFTAIAYKHIETGTKLSEECCRYGAENNSDNILAKAASVYGDARKHVEKEHEELNRLLSSQVLDPLRQMIIGPPLEDARHLAQRYSRMRQEAETQAEGENVEHANVSHEEEVKAHTTSESSATNDDASGNSASGVAEEAANSSSTE</sequence>
<comment type="caution">
    <text evidence="5">The sequence shown here is derived from an EMBL/GenBank/DDBJ whole genome shotgun (WGS) entry which is preliminary data.</text>
</comment>
<dbReference type="AlphaFoldDB" id="A0A9D4ZV69"/>
<dbReference type="SUPFAM" id="SSF103657">
    <property type="entry name" value="BAR/IMD domain-like"/>
    <property type="match status" value="1"/>
</dbReference>
<dbReference type="InterPro" id="IPR018333">
    <property type="entry name" value="Squalene_cyclase"/>
</dbReference>
<feature type="domain" description="Squalene cyclase C-terminal" evidence="3">
    <location>
        <begin position="54"/>
        <end position="166"/>
    </location>
</feature>
<evidence type="ECO:0000256" key="1">
    <source>
        <dbReference type="ARBA" id="ARBA00022737"/>
    </source>
</evidence>
<evidence type="ECO:0000313" key="5">
    <source>
        <dbReference type="EMBL" id="KAI5386872.1"/>
    </source>
</evidence>
<dbReference type="InterPro" id="IPR008930">
    <property type="entry name" value="Terpenoid_cyclase/PrenylTrfase"/>
</dbReference>
<dbReference type="Gene3D" id="1.20.1270.60">
    <property type="entry name" value="Arfaptin homology (AH) domain/BAR domain"/>
    <property type="match status" value="1"/>
</dbReference>
<dbReference type="Pfam" id="PF13243">
    <property type="entry name" value="SQHop_cyclase_C"/>
    <property type="match status" value="1"/>
</dbReference>
<dbReference type="GO" id="GO:0016104">
    <property type="term" value="P:triterpenoid biosynthetic process"/>
    <property type="evidence" value="ECO:0007669"/>
    <property type="project" value="InterPro"/>
</dbReference>
<dbReference type="Proteomes" id="UP001058974">
    <property type="component" value="Chromosome 7"/>
</dbReference>